<name>A0A4Z0QB51_9BACT</name>
<dbReference type="Gene3D" id="2.80.10.50">
    <property type="match status" value="5"/>
</dbReference>
<organism evidence="1 2">
    <name type="scientific">Hymenobacter metallicola</name>
    <dbReference type="NCBI Taxonomy" id="2563114"/>
    <lineage>
        <taxon>Bacteria</taxon>
        <taxon>Pseudomonadati</taxon>
        <taxon>Bacteroidota</taxon>
        <taxon>Cytophagia</taxon>
        <taxon>Cytophagales</taxon>
        <taxon>Hymenobacteraceae</taxon>
        <taxon>Hymenobacter</taxon>
    </lineage>
</organism>
<comment type="caution">
    <text evidence="1">The sequence shown here is derived from an EMBL/GenBank/DDBJ whole genome shotgun (WGS) entry which is preliminary data.</text>
</comment>
<dbReference type="SUPFAM" id="SSF101898">
    <property type="entry name" value="NHL repeat"/>
    <property type="match status" value="2"/>
</dbReference>
<proteinExistence type="predicted"/>
<dbReference type="EMBL" id="SRMB01000003">
    <property type="protein sequence ID" value="TGE26383.1"/>
    <property type="molecule type" value="Genomic_DNA"/>
</dbReference>
<dbReference type="InterPro" id="IPR026444">
    <property type="entry name" value="Secre_tail"/>
</dbReference>
<dbReference type="Pfam" id="PF17164">
    <property type="entry name" value="DUF5122"/>
    <property type="match status" value="12"/>
</dbReference>
<dbReference type="InterPro" id="IPR013431">
    <property type="entry name" value="Delta_60_rpt"/>
</dbReference>
<dbReference type="OrthoDB" id="9805017at2"/>
<evidence type="ECO:0000313" key="1">
    <source>
        <dbReference type="EMBL" id="TGE26383.1"/>
    </source>
</evidence>
<dbReference type="NCBIfam" id="TIGR02608">
    <property type="entry name" value="delta_60_rpt"/>
    <property type="match status" value="11"/>
</dbReference>
<evidence type="ECO:0000313" key="2">
    <source>
        <dbReference type="Proteomes" id="UP000298471"/>
    </source>
</evidence>
<gene>
    <name evidence="1" type="ORF">E5K02_16430</name>
</gene>
<dbReference type="SUPFAM" id="SSF82171">
    <property type="entry name" value="DPP6 N-terminal domain-like"/>
    <property type="match status" value="1"/>
</dbReference>
<dbReference type="Proteomes" id="UP000298471">
    <property type="component" value="Unassembled WGS sequence"/>
</dbReference>
<dbReference type="AlphaFoldDB" id="A0A4Z0QB51"/>
<keyword evidence="2" id="KW-1185">Reference proteome</keyword>
<dbReference type="NCBIfam" id="TIGR04183">
    <property type="entry name" value="Por_Secre_tail"/>
    <property type="match status" value="1"/>
</dbReference>
<sequence length="844" mass="88850">MARALPEWNSVCILDHMNSFLQTMRNPLRCLFTLIIAAFTGATVTGQALDPTFRSPVLYTPASASGTVAVSQPDGKRLVLGNFVRPETRTSVLLLRFNADNTVDETFTGNVATLRGSVTNVRVLPSGKLLLIGDGALTIGGLSRQDLLLLNADGSADPGFDAGVASGAGRARISAVQPDGKILLGGTFTTYNGIAAQRIVRLLPTGAVDASFSAGTQLNDAVQEITLQPDGKILVGGDFDFPAAIARLLPNGTLDTSFSSPLTNKAKVVLIGVQPNGNILVGDGGFGLPFADGSTRLLGRLLPSGAVDPSFSEVSTAPTGSVRNRYDASEFIVQADGRIMAPMYGLYAGSATKALIRVNPDGSRDTGFVPPAGTEVSSLQDEPNGQVLVSGLGVQQEGRRNSVVVLTGSGAINSSFNPVVLKYGSIHTMASQADGKIIAAGDFDEVDGVRVKGLTRFNPDGTIDSTFPTQTANPFDVQQIAVQPDGKILISGSWLIGNMVGSPQIMRLLATGAVDATFQPEPGTYVDRFVVQPDGGIVIDASFGRLKRLLPNGQPDNSFISGQLGHNQIIRSMAVQPDGKILVGGSWDTYNSTTVSAMVRLLPNGALDPSFSSPVQTTPGIDIHNIRVQPDGKILVGSYVDNSLPATLPFRLARLLPSGAIDASFSPVLPVNNQQAIDWFTDLAVQPNGRILVIGIGSDLLRLMPDGQPDATFSGVDFNYSANALLVQPDGKILVAGAFEAVNMQTRVGLVRLTAPNVLHVTNAQLDARTQAWPVPARGELNLALDATARPESVQLLDNLGRTALTQPAPQPTLTLPLRHVKAGVYLLRVNYADGPVTRRVVVE</sequence>
<protein>
    <submittedName>
        <fullName evidence="1">T9SS type A sorting domain-containing protein</fullName>
    </submittedName>
</protein>
<reference evidence="1 2" key="1">
    <citation type="submission" date="2019-04" db="EMBL/GenBank/DDBJ databases">
        <authorList>
            <person name="Feng G."/>
            <person name="Zhang J."/>
            <person name="Zhu H."/>
        </authorList>
    </citation>
    <scope>NUCLEOTIDE SEQUENCE [LARGE SCALE GENOMIC DNA]</scope>
    <source>
        <strain evidence="1 2">9PBR-1</strain>
    </source>
</reference>
<accession>A0A4Z0QB51</accession>